<feature type="non-terminal residue" evidence="1">
    <location>
        <position position="1"/>
    </location>
</feature>
<organism evidence="1">
    <name type="scientific">marine metagenome</name>
    <dbReference type="NCBI Taxonomy" id="408172"/>
    <lineage>
        <taxon>unclassified sequences</taxon>
        <taxon>metagenomes</taxon>
        <taxon>ecological metagenomes</taxon>
    </lineage>
</organism>
<sequence length="46" mass="4979">FFHIICALIRQAQPGVEHHNFYGAAGVVSMPFTARHGETGQVPGQT</sequence>
<accession>A0A382HYU7</accession>
<name>A0A382HYU7_9ZZZZ</name>
<dbReference type="EMBL" id="UINC01064038">
    <property type="protein sequence ID" value="SVB92305.1"/>
    <property type="molecule type" value="Genomic_DNA"/>
</dbReference>
<reference evidence="1" key="1">
    <citation type="submission" date="2018-05" db="EMBL/GenBank/DDBJ databases">
        <authorList>
            <person name="Lanie J.A."/>
            <person name="Ng W.-L."/>
            <person name="Kazmierczak K.M."/>
            <person name="Andrzejewski T.M."/>
            <person name="Davidsen T.M."/>
            <person name="Wayne K.J."/>
            <person name="Tettelin H."/>
            <person name="Glass J.I."/>
            <person name="Rusch D."/>
            <person name="Podicherti R."/>
            <person name="Tsui H.-C.T."/>
            <person name="Winkler M.E."/>
        </authorList>
    </citation>
    <scope>NUCLEOTIDE SEQUENCE</scope>
</reference>
<proteinExistence type="predicted"/>
<protein>
    <submittedName>
        <fullName evidence="1">Uncharacterized protein</fullName>
    </submittedName>
</protein>
<evidence type="ECO:0000313" key="1">
    <source>
        <dbReference type="EMBL" id="SVB92305.1"/>
    </source>
</evidence>
<dbReference type="AlphaFoldDB" id="A0A382HYU7"/>
<gene>
    <name evidence="1" type="ORF">METZ01_LOCUS245159</name>
</gene>